<dbReference type="InterPro" id="IPR036388">
    <property type="entry name" value="WH-like_DNA-bd_sf"/>
</dbReference>
<dbReference type="GO" id="GO:0003677">
    <property type="term" value="F:DNA binding"/>
    <property type="evidence" value="ECO:0007669"/>
    <property type="project" value="UniProtKB-KW"/>
</dbReference>
<feature type="domain" description="HTH arsR-type" evidence="4">
    <location>
        <begin position="1"/>
        <end position="106"/>
    </location>
</feature>
<evidence type="ECO:0000313" key="13">
    <source>
        <dbReference type="Proteomes" id="UP000236514"/>
    </source>
</evidence>
<dbReference type="GO" id="GO:0003700">
    <property type="term" value="F:DNA-binding transcription factor activity"/>
    <property type="evidence" value="ECO:0007669"/>
    <property type="project" value="InterPro"/>
</dbReference>
<organism evidence="8 13">
    <name type="scientific">Limosilactobacillus fermentum</name>
    <name type="common">Lactobacillus fermentum</name>
    <dbReference type="NCBI Taxonomy" id="1613"/>
    <lineage>
        <taxon>Bacteria</taxon>
        <taxon>Bacillati</taxon>
        <taxon>Bacillota</taxon>
        <taxon>Bacilli</taxon>
        <taxon>Lactobacillales</taxon>
        <taxon>Lactobacillaceae</taxon>
        <taxon>Limosilactobacillus</taxon>
    </lineage>
</organism>
<keyword evidence="2" id="KW-0238">DNA-binding</keyword>
<dbReference type="CDD" id="cd00090">
    <property type="entry name" value="HTH_ARSR"/>
    <property type="match status" value="1"/>
</dbReference>
<evidence type="ECO:0000313" key="5">
    <source>
        <dbReference type="EMBL" id="AOR74135.1"/>
    </source>
</evidence>
<evidence type="ECO:0000256" key="1">
    <source>
        <dbReference type="ARBA" id="ARBA00023015"/>
    </source>
</evidence>
<dbReference type="InterPro" id="IPR036390">
    <property type="entry name" value="WH_DNA-bd_sf"/>
</dbReference>
<dbReference type="EMBL" id="BOLH01000011">
    <property type="protein sequence ID" value="GIC72195.1"/>
    <property type="molecule type" value="Genomic_DNA"/>
</dbReference>
<dbReference type="RefSeq" id="WP_003681317.1">
    <property type="nucleotide sequence ID" value="NZ_AP024320.1"/>
</dbReference>
<dbReference type="PANTHER" id="PTHR33154">
    <property type="entry name" value="TRANSCRIPTIONAL REGULATOR, ARSR FAMILY"/>
    <property type="match status" value="1"/>
</dbReference>
<gene>
    <name evidence="7" type="primary">arsR</name>
    <name evidence="6" type="ORF">BUW47_06365</name>
    <name evidence="8" type="ORF">C1Y38_04710</name>
    <name evidence="9" type="ORF">HCY95_01885</name>
    <name evidence="5" type="ORF">LACFE_CDS0669</name>
    <name evidence="7" type="ORF">LF01B1_12100</name>
    <name evidence="10" type="ORF">P8634_09720</name>
</gene>
<evidence type="ECO:0000259" key="4">
    <source>
        <dbReference type="PROSITE" id="PS50987"/>
    </source>
</evidence>
<evidence type="ECO:0000256" key="2">
    <source>
        <dbReference type="ARBA" id="ARBA00023125"/>
    </source>
</evidence>
<dbReference type="Proteomes" id="UP000503169">
    <property type="component" value="Chromosome"/>
</dbReference>
<dbReference type="EMBL" id="POTQ01000007">
    <property type="protein sequence ID" value="PNV58062.1"/>
    <property type="molecule type" value="Genomic_DNA"/>
</dbReference>
<reference evidence="5 11" key="1">
    <citation type="submission" date="2016-09" db="EMBL/GenBank/DDBJ databases">
        <title>Genome Sequence of the Lactobacillus fermentum strain NCC2970 (CNCM I-5068).</title>
        <authorList>
            <person name="Barretto C."/>
            <person name="Ngom-Bru C."/>
            <person name="Genevaz A."/>
            <person name="Fournier C."/>
            <person name="Moine D."/>
            <person name="Kassam M."/>
            <person name="Iltis A."/>
            <person name="Sagory-Zalkind P."/>
            <person name="Faucherand G."/>
            <person name="Descombes P."/>
            <person name="Duboux S."/>
        </authorList>
    </citation>
    <scope>NUCLEOTIDE SEQUENCE [LARGE SCALE GENOMIC DNA]</scope>
    <source>
        <strain evidence="5 11">NCC2970</strain>
    </source>
</reference>
<dbReference type="EMBL" id="CP019030">
    <property type="protein sequence ID" value="APU46070.1"/>
    <property type="molecule type" value="Genomic_DNA"/>
</dbReference>
<evidence type="ECO:0000313" key="15">
    <source>
        <dbReference type="Proteomes" id="UP000653631"/>
    </source>
</evidence>
<protein>
    <submittedName>
        <fullName evidence="6 8">Transcriptional regulator</fullName>
    </submittedName>
    <submittedName>
        <fullName evidence="9">Arsenical resistance operon repressor</fullName>
    </submittedName>
    <submittedName>
        <fullName evidence="10">Metalloregulator ArsR/SmtB family transcription factor</fullName>
    </submittedName>
</protein>
<dbReference type="EMBL" id="CP017151">
    <property type="protein sequence ID" value="AOR74135.1"/>
    <property type="molecule type" value="Genomic_DNA"/>
</dbReference>
<dbReference type="InterPro" id="IPR001845">
    <property type="entry name" value="HTH_ArsR_DNA-bd_dom"/>
</dbReference>
<dbReference type="AlphaFoldDB" id="A0A0F4HDT0"/>
<dbReference type="PATRIC" id="fig|1613.112.peg.702"/>
<evidence type="ECO:0000313" key="8">
    <source>
        <dbReference type="EMBL" id="PNV58062.1"/>
    </source>
</evidence>
<dbReference type="PANTHER" id="PTHR33154:SF33">
    <property type="entry name" value="TRANSCRIPTIONAL REPRESSOR SDPR"/>
    <property type="match status" value="1"/>
</dbReference>
<evidence type="ECO:0000313" key="9">
    <source>
        <dbReference type="EMBL" id="QIX59425.1"/>
    </source>
</evidence>
<dbReference type="EMBL" id="CP050919">
    <property type="protein sequence ID" value="QIX59425.1"/>
    <property type="molecule type" value="Genomic_DNA"/>
</dbReference>
<keyword evidence="1" id="KW-0805">Transcription regulation</keyword>
<evidence type="ECO:0000256" key="3">
    <source>
        <dbReference type="ARBA" id="ARBA00023163"/>
    </source>
</evidence>
<evidence type="ECO:0000313" key="6">
    <source>
        <dbReference type="EMBL" id="APU46070.1"/>
    </source>
</evidence>
<dbReference type="InterPro" id="IPR051081">
    <property type="entry name" value="HTH_MetalResp_TranReg"/>
</dbReference>
<reference evidence="6 12" key="2">
    <citation type="submission" date="2016-12" db="EMBL/GenBank/DDBJ databases">
        <title>Complete Genome Sequence of Lactobacillus fermentum Strain SNUV175, a Probiotic for Treatment of Bacterial Vaginosis.</title>
        <authorList>
            <person name="Lee S."/>
            <person name="You H.J."/>
            <person name="Kwon B."/>
            <person name="Ko G."/>
        </authorList>
    </citation>
    <scope>NUCLEOTIDE SEQUENCE [LARGE SCALE GENOMIC DNA]</scope>
    <source>
        <strain evidence="6 12">SNUV175</strain>
    </source>
</reference>
<dbReference type="PROSITE" id="PS50987">
    <property type="entry name" value="HTH_ARSR_2"/>
    <property type="match status" value="1"/>
</dbReference>
<dbReference type="Proteomes" id="UP001218104">
    <property type="component" value="Chromosome"/>
</dbReference>
<dbReference type="STRING" id="1613.GCA_002119645_02050"/>
<evidence type="ECO:0000313" key="7">
    <source>
        <dbReference type="EMBL" id="GIC72195.1"/>
    </source>
</evidence>
<dbReference type="SUPFAM" id="SSF46785">
    <property type="entry name" value="Winged helix' DNA-binding domain"/>
    <property type="match status" value="1"/>
</dbReference>
<reference evidence="7 15" key="5">
    <citation type="submission" date="2021-01" db="EMBL/GenBank/DDBJ databases">
        <title>Development of a method for detection of lactic acid bacteria that cause putrefactive shochu mash.</title>
        <authorList>
            <person name="Takashita H."/>
            <person name="Fujihara E."/>
            <person name="Takayama K."/>
            <person name="Yamamoto H."/>
            <person name="Mizutani M."/>
            <person name="Kajiwara Y."/>
        </authorList>
    </citation>
    <scope>NUCLEOTIDE SEQUENCE [LARGE SCALE GENOMIC DNA]</scope>
    <source>
        <strain evidence="7 15">01-B1</strain>
    </source>
</reference>
<dbReference type="Proteomes" id="UP000094714">
    <property type="component" value="Chromosome"/>
</dbReference>
<reference evidence="8 13" key="3">
    <citation type="submission" date="2018-01" db="EMBL/GenBank/DDBJ databases">
        <title>Draft genome sequence of the feruloyl esterase-producing strain Lactobacillus fermentum CRL 1446, isolated from artisanal goat milk cheese.</title>
        <authorList>
            <person name="Abeijon Mukdsi M.C."/>
            <person name="Saavedra L."/>
            <person name="Gauffin Cano M.P."/>
            <person name="Hebert E.M."/>
            <person name="Medina R.B."/>
        </authorList>
    </citation>
    <scope>NUCLEOTIDE SEQUENCE [LARGE SCALE GENOMIC DNA]</scope>
    <source>
        <strain evidence="8 13">CRL 1446</strain>
    </source>
</reference>
<sequence length="106" mass="12080">MEINEKLFKALANQTRLDILRWLKDPLTHIDVVTCETVQYELDHFGGICVGDIVRKAGLAQSTISSYLAMLEEVGLLTSSRHGKWTYYRRNEAQVQALGRLIEESL</sequence>
<dbReference type="Proteomes" id="UP000236514">
    <property type="component" value="Unassembled WGS sequence"/>
</dbReference>
<evidence type="ECO:0000313" key="10">
    <source>
        <dbReference type="EMBL" id="WFR89011.1"/>
    </source>
</evidence>
<keyword evidence="3" id="KW-0804">Transcription</keyword>
<accession>A0A0F4HDT0</accession>
<name>A0A0F4HDT0_LIMFE</name>
<proteinExistence type="predicted"/>
<evidence type="ECO:0000313" key="12">
    <source>
        <dbReference type="Proteomes" id="UP000185427"/>
    </source>
</evidence>
<reference evidence="10" key="6">
    <citation type="submission" date="2023-04" db="EMBL/GenBank/DDBJ databases">
        <title>Genomic of Limosilactobacillus fermentum MSJK0025.</title>
        <authorList>
            <person name="Yang S."/>
        </authorList>
    </citation>
    <scope>NUCLEOTIDE SEQUENCE</scope>
    <source>
        <strain evidence="10">MSJK0025</strain>
    </source>
</reference>
<dbReference type="GeneID" id="83715963"/>
<evidence type="ECO:0000313" key="11">
    <source>
        <dbReference type="Proteomes" id="UP000094714"/>
    </source>
</evidence>
<dbReference type="SMART" id="SM00418">
    <property type="entry name" value="HTH_ARSR"/>
    <property type="match status" value="1"/>
</dbReference>
<reference evidence="9 14" key="4">
    <citation type="submission" date="2020-04" db="EMBL/GenBank/DDBJ databases">
        <title>Novel strain L. Fermentum HFD1 producer antibacterial peptides.</title>
        <authorList>
            <person name="Ozhegov G.D."/>
            <person name="Pavlova A.S."/>
            <person name="Zhuravleva D.E."/>
            <person name="Gogoleva N.V."/>
            <person name="Shagimardanova E.I."/>
            <person name="Markelova M.I."/>
            <person name="Yarullina D.R."/>
            <person name="Kayumov A.R."/>
        </authorList>
    </citation>
    <scope>NUCLEOTIDE SEQUENCE [LARGE SCALE GENOMIC DNA]</scope>
    <source>
        <strain evidence="9 14">HFD1</strain>
    </source>
</reference>
<dbReference type="OrthoDB" id="9798835at2"/>
<dbReference type="Gene3D" id="1.10.10.10">
    <property type="entry name" value="Winged helix-like DNA-binding domain superfamily/Winged helix DNA-binding domain"/>
    <property type="match status" value="1"/>
</dbReference>
<dbReference type="InterPro" id="IPR011991">
    <property type="entry name" value="ArsR-like_HTH"/>
</dbReference>
<dbReference type="EMBL" id="CP121468">
    <property type="protein sequence ID" value="WFR89011.1"/>
    <property type="molecule type" value="Genomic_DNA"/>
</dbReference>
<dbReference type="Pfam" id="PF01022">
    <property type="entry name" value="HTH_5"/>
    <property type="match status" value="1"/>
</dbReference>
<dbReference type="Proteomes" id="UP000185427">
    <property type="component" value="Chromosome"/>
</dbReference>
<evidence type="ECO:0000313" key="14">
    <source>
        <dbReference type="Proteomes" id="UP000503169"/>
    </source>
</evidence>
<dbReference type="Proteomes" id="UP000653631">
    <property type="component" value="Unassembled WGS sequence"/>
</dbReference>